<protein>
    <recommendedName>
        <fullName evidence="13">ATP synthase subunit b</fullName>
    </recommendedName>
    <alternativeName>
        <fullName evidence="13">ATP synthase F(0) sector subunit b</fullName>
    </alternativeName>
    <alternativeName>
        <fullName evidence="13">ATPase subunit I</fullName>
    </alternativeName>
    <alternativeName>
        <fullName evidence="13">F-type ATPase subunit b</fullName>
        <shortName evidence="13">F-ATPase subunit b</shortName>
    </alternativeName>
</protein>
<name>A0ABY8LIL5_9GAMM</name>
<keyword evidence="6 13" id="KW-1133">Transmembrane helix</keyword>
<organism evidence="15 16">
    <name type="scientific">Halomonas alkaliantarctica</name>
    <dbReference type="NCBI Taxonomy" id="232346"/>
    <lineage>
        <taxon>Bacteria</taxon>
        <taxon>Pseudomonadati</taxon>
        <taxon>Pseudomonadota</taxon>
        <taxon>Gammaproteobacteria</taxon>
        <taxon>Oceanospirillales</taxon>
        <taxon>Halomonadaceae</taxon>
        <taxon>Halomonas</taxon>
    </lineage>
</organism>
<evidence type="ECO:0000256" key="3">
    <source>
        <dbReference type="ARBA" id="ARBA00022547"/>
    </source>
</evidence>
<dbReference type="CDD" id="cd06503">
    <property type="entry name" value="ATP-synt_Fo_b"/>
    <property type="match status" value="1"/>
</dbReference>
<dbReference type="PANTHER" id="PTHR33445">
    <property type="entry name" value="ATP SYNTHASE SUBUNIT B', CHLOROPLASTIC"/>
    <property type="match status" value="1"/>
</dbReference>
<evidence type="ECO:0000256" key="13">
    <source>
        <dbReference type="HAMAP-Rule" id="MF_01398"/>
    </source>
</evidence>
<comment type="function">
    <text evidence="11">Component of the F(0) channel, it forms part of the peripheral stalk, linking F(1) to F(0). The b'-subunit is a diverged and duplicated form of b found in plants and photosynthetic bacteria.</text>
</comment>
<keyword evidence="2 13" id="KW-0813">Transport</keyword>
<evidence type="ECO:0000256" key="2">
    <source>
        <dbReference type="ARBA" id="ARBA00022448"/>
    </source>
</evidence>
<sequence>MTIDFWSLGLQAVNVLILVWLLSRVFWRPVATAIKNRQETANALLSDAQTAKTNAETALAELTAAREGIAAERDTMLDETKKASERAANSVLANAHKKAEALIEEAKLSNARETNALRVELTSHASLLAVDIAQKLLTRLNTPVVQSAFLGLLVEAIGQLSAQDRQALMEAEHAIEVISAIELDEEDKATLTQAVGQALGRTPALTFQTDPELVAGVEIHTPHFALHNSWQSDLAKIIQALSHAV</sequence>
<feature type="transmembrane region" description="Helical" evidence="13">
    <location>
        <begin position="6"/>
        <end position="27"/>
    </location>
</feature>
<dbReference type="HAMAP" id="MF_01398">
    <property type="entry name" value="ATP_synth_b_bprime"/>
    <property type="match status" value="1"/>
</dbReference>
<proteinExistence type="inferred from homology"/>
<keyword evidence="5 13" id="KW-0375">Hydrogen ion transport</keyword>
<reference evidence="15" key="1">
    <citation type="submission" date="2023-04" db="EMBL/GenBank/DDBJ databases">
        <title>Complete genome sequence of Halomonas alkaliantarctica MSP3 isolated from marine sediment, Jeju Island.</title>
        <authorList>
            <person name="Park S.-J."/>
        </authorList>
    </citation>
    <scope>NUCLEOTIDE SEQUENCE</scope>
    <source>
        <strain evidence="15">MSP3</strain>
    </source>
</reference>
<evidence type="ECO:0000256" key="14">
    <source>
        <dbReference type="RuleBase" id="RU003848"/>
    </source>
</evidence>
<evidence type="ECO:0000256" key="11">
    <source>
        <dbReference type="ARBA" id="ARBA00025614"/>
    </source>
</evidence>
<gene>
    <name evidence="13" type="primary">atpF</name>
    <name evidence="15" type="ORF">QEN58_13240</name>
</gene>
<dbReference type="Pfam" id="PF00430">
    <property type="entry name" value="ATP-synt_B"/>
    <property type="match status" value="1"/>
</dbReference>
<accession>A0ABY8LIL5</accession>
<dbReference type="EMBL" id="CP122961">
    <property type="protein sequence ID" value="WGI24295.1"/>
    <property type="molecule type" value="Genomic_DNA"/>
</dbReference>
<dbReference type="Proteomes" id="UP001179830">
    <property type="component" value="Chromosome"/>
</dbReference>
<evidence type="ECO:0000256" key="5">
    <source>
        <dbReference type="ARBA" id="ARBA00022781"/>
    </source>
</evidence>
<comment type="function">
    <text evidence="10 13">F(1)F(0) ATP synthase produces ATP from ADP in the presence of a proton or sodium gradient. F-type ATPases consist of two structural domains, F(1) containing the extramembraneous catalytic core and F(0) containing the membrane proton channel, linked together by a central stalk and a peripheral stalk. During catalysis, ATP synthesis in the catalytic domain of F(1) is coupled via a rotary mechanism of the central stalk subunits to proton translocation.</text>
</comment>
<evidence type="ECO:0000256" key="8">
    <source>
        <dbReference type="ARBA" id="ARBA00023136"/>
    </source>
</evidence>
<keyword evidence="7 13" id="KW-0406">Ion transport</keyword>
<dbReference type="RefSeq" id="WP_280104102.1">
    <property type="nucleotide sequence ID" value="NZ_CP122961.1"/>
</dbReference>
<dbReference type="PANTHER" id="PTHR33445:SF2">
    <property type="entry name" value="ATP SYNTHASE SUBUNIT B', CHLOROPLASTIC"/>
    <property type="match status" value="1"/>
</dbReference>
<keyword evidence="9 13" id="KW-0066">ATP synthesis</keyword>
<comment type="subunit">
    <text evidence="13">F-type ATPases have 2 components, F(1) - the catalytic core - and F(0) - the membrane proton channel. F(1) has five subunits: alpha(3), beta(3), gamma(1), delta(1), epsilon(1). F(0) has three main subunits: a(1), b(2) and c(10-14). The alpha and beta chains form an alternating ring which encloses part of the gamma chain. F(1) is attached to F(0) by a central stalk formed by the gamma and epsilon chains, while a peripheral stalk is formed by the delta and b chains.</text>
</comment>
<keyword evidence="16" id="KW-1185">Reference proteome</keyword>
<dbReference type="InterPro" id="IPR050059">
    <property type="entry name" value="ATP_synthase_B_chain"/>
</dbReference>
<evidence type="ECO:0000256" key="4">
    <source>
        <dbReference type="ARBA" id="ARBA00022692"/>
    </source>
</evidence>
<dbReference type="InterPro" id="IPR002146">
    <property type="entry name" value="ATP_synth_b/b'su_bac/chlpt"/>
</dbReference>
<comment type="subcellular location">
    <subcellularLocation>
        <location evidence="13">Cell membrane</location>
        <topology evidence="13">Single-pass membrane protein</topology>
    </subcellularLocation>
    <subcellularLocation>
        <location evidence="12">Endomembrane system</location>
        <topology evidence="12">Single-pass membrane protein</topology>
    </subcellularLocation>
</comment>
<keyword evidence="8 13" id="KW-0472">Membrane</keyword>
<evidence type="ECO:0000256" key="12">
    <source>
        <dbReference type="ARBA" id="ARBA00037847"/>
    </source>
</evidence>
<evidence type="ECO:0000313" key="16">
    <source>
        <dbReference type="Proteomes" id="UP001179830"/>
    </source>
</evidence>
<evidence type="ECO:0000256" key="7">
    <source>
        <dbReference type="ARBA" id="ARBA00023065"/>
    </source>
</evidence>
<keyword evidence="4 13" id="KW-0812">Transmembrane</keyword>
<comment type="similarity">
    <text evidence="1 13 14">Belongs to the ATPase B chain family.</text>
</comment>
<evidence type="ECO:0000256" key="10">
    <source>
        <dbReference type="ARBA" id="ARBA00025198"/>
    </source>
</evidence>
<keyword evidence="13" id="KW-1003">Cell membrane</keyword>
<evidence type="ECO:0000256" key="6">
    <source>
        <dbReference type="ARBA" id="ARBA00022989"/>
    </source>
</evidence>
<evidence type="ECO:0000256" key="9">
    <source>
        <dbReference type="ARBA" id="ARBA00023310"/>
    </source>
</evidence>
<keyword evidence="3 13" id="KW-0138">CF(0)</keyword>
<evidence type="ECO:0000256" key="1">
    <source>
        <dbReference type="ARBA" id="ARBA00005513"/>
    </source>
</evidence>
<evidence type="ECO:0000313" key="15">
    <source>
        <dbReference type="EMBL" id="WGI24295.1"/>
    </source>
</evidence>